<organism evidence="3">
    <name type="scientific">Cladocopium goreaui</name>
    <dbReference type="NCBI Taxonomy" id="2562237"/>
    <lineage>
        <taxon>Eukaryota</taxon>
        <taxon>Sar</taxon>
        <taxon>Alveolata</taxon>
        <taxon>Dinophyceae</taxon>
        <taxon>Suessiales</taxon>
        <taxon>Symbiodiniaceae</taxon>
        <taxon>Cladocopium</taxon>
    </lineage>
</organism>
<keyword evidence="2" id="KW-0472">Membrane</keyword>
<evidence type="ECO:0000256" key="2">
    <source>
        <dbReference type="SAM" id="Phobius"/>
    </source>
</evidence>
<keyword evidence="5" id="KW-1185">Reference proteome</keyword>
<evidence type="ECO:0000313" key="5">
    <source>
        <dbReference type="Proteomes" id="UP001152797"/>
    </source>
</evidence>
<reference evidence="4" key="2">
    <citation type="submission" date="2024-04" db="EMBL/GenBank/DDBJ databases">
        <authorList>
            <person name="Chen Y."/>
            <person name="Shah S."/>
            <person name="Dougan E. K."/>
            <person name="Thang M."/>
            <person name="Chan C."/>
        </authorList>
    </citation>
    <scope>NUCLEOTIDE SEQUENCE [LARGE SCALE GENOMIC DNA]</scope>
</reference>
<keyword evidence="2" id="KW-1133">Transmembrane helix</keyword>
<dbReference type="AlphaFoldDB" id="A0A9P1G199"/>
<comment type="caution">
    <text evidence="3">The sequence shown here is derived from an EMBL/GenBank/DDBJ whole genome shotgun (WGS) entry which is preliminary data.</text>
</comment>
<accession>A0A9P1G199</accession>
<sequence>VSEGSSSHQEEPPKDRLRETAEGTGRHQELLYELEPELLRGVPLHVSLGKCGSYWEIPDNGMLNVNPSLYKLSTPVDQLDHFLSHVSVSVGVVYSVLGLRGGIQLTLFAELEFVPIFLPDLSECFWQRLRRCILRRPVMVFMDKLCIAQHDERLKEAGILGIAAFLKCSKRLTILWSPQYFARLSPGGFELLGRWCTFEVATFLNQGQTKNIDIIPVGMSLLLILLALHMKFQAMSIHWSLHIQQFEVAESRVGNAQMKAYRMLPLILYIGIGLMKEVDELPEQLQTFQVRKTKCFCCTSAFPGSSGKHQHPKSGATLPCDRRAVYKQLRDWYSEATWAQQDGKSSKTAALDSFDHHVRDDLASSVMRSIGGGWYVTYSMTLIYAALMPLNSLWINEAFAGPSGGDVQLEGEEQLRWVIRCSIRLAHQPVLAVLTLWLYMAMCKAGVILTYGCSRMAAALILLVPLLIVEFLFKMPVEFFMRITDDTSLIPVIPFAFSLALSLILWWMTTWSVGVDARTRAATSGMRGARERGEVKEKEFAKQLDAYGWDRGVSHKSMDSAEKESDTESQGTLHI</sequence>
<dbReference type="Proteomes" id="UP001152797">
    <property type="component" value="Unassembled WGS sequence"/>
</dbReference>
<feature type="region of interest" description="Disordered" evidence="1">
    <location>
        <begin position="554"/>
        <end position="575"/>
    </location>
</feature>
<proteinExistence type="predicted"/>
<dbReference type="EMBL" id="CAMXCT030002179">
    <property type="protein sequence ID" value="CAL4783555.1"/>
    <property type="molecule type" value="Genomic_DNA"/>
</dbReference>
<reference evidence="3" key="1">
    <citation type="submission" date="2022-10" db="EMBL/GenBank/DDBJ databases">
        <authorList>
            <person name="Chen Y."/>
            <person name="Dougan E. K."/>
            <person name="Chan C."/>
            <person name="Rhodes N."/>
            <person name="Thang M."/>
        </authorList>
    </citation>
    <scope>NUCLEOTIDE SEQUENCE</scope>
</reference>
<feature type="non-terminal residue" evidence="3">
    <location>
        <position position="575"/>
    </location>
</feature>
<evidence type="ECO:0000313" key="3">
    <source>
        <dbReference type="EMBL" id="CAI3996243.1"/>
    </source>
</evidence>
<evidence type="ECO:0000313" key="4">
    <source>
        <dbReference type="EMBL" id="CAL1149618.1"/>
    </source>
</evidence>
<dbReference type="EMBL" id="CAMXCT010002179">
    <property type="protein sequence ID" value="CAI3996243.1"/>
    <property type="molecule type" value="Genomic_DNA"/>
</dbReference>
<gene>
    <name evidence="3" type="ORF">C1SCF055_LOCUS22738</name>
</gene>
<feature type="compositionally biased region" description="Basic and acidic residues" evidence="1">
    <location>
        <begin position="554"/>
        <end position="566"/>
    </location>
</feature>
<protein>
    <submittedName>
        <fullName evidence="3">Uncharacterized protein</fullName>
    </submittedName>
</protein>
<feature type="compositionally biased region" description="Basic and acidic residues" evidence="1">
    <location>
        <begin position="8"/>
        <end position="23"/>
    </location>
</feature>
<name>A0A9P1G199_9DINO</name>
<dbReference type="EMBL" id="CAMXCT020002179">
    <property type="protein sequence ID" value="CAL1149618.1"/>
    <property type="molecule type" value="Genomic_DNA"/>
</dbReference>
<evidence type="ECO:0000256" key="1">
    <source>
        <dbReference type="SAM" id="MobiDB-lite"/>
    </source>
</evidence>
<keyword evidence="2" id="KW-0812">Transmembrane</keyword>
<feature type="transmembrane region" description="Helical" evidence="2">
    <location>
        <begin position="457"/>
        <end position="477"/>
    </location>
</feature>
<feature type="region of interest" description="Disordered" evidence="1">
    <location>
        <begin position="1"/>
        <end position="23"/>
    </location>
</feature>
<feature type="transmembrane region" description="Helical" evidence="2">
    <location>
        <begin position="489"/>
        <end position="508"/>
    </location>
</feature>
<dbReference type="OrthoDB" id="430346at2759"/>